<evidence type="ECO:0000256" key="1">
    <source>
        <dbReference type="ARBA" id="ARBA00011446"/>
    </source>
</evidence>
<dbReference type="SMART" id="SM00582">
    <property type="entry name" value="RPR"/>
    <property type="match status" value="1"/>
</dbReference>
<dbReference type="GeneID" id="28833856"/>
<dbReference type="GO" id="GO:0031124">
    <property type="term" value="P:mRNA 3'-end processing"/>
    <property type="evidence" value="ECO:0007669"/>
    <property type="project" value="InterPro"/>
</dbReference>
<gene>
    <name evidence="5" type="ORF">VE01_00470</name>
</gene>
<dbReference type="GO" id="GO:0005849">
    <property type="term" value="C:mRNA cleavage factor complex"/>
    <property type="evidence" value="ECO:0007669"/>
    <property type="project" value="InterPro"/>
</dbReference>
<feature type="compositionally biased region" description="Low complexity" evidence="2">
    <location>
        <begin position="199"/>
        <end position="224"/>
    </location>
</feature>
<dbReference type="AlphaFoldDB" id="A0A2P2SY33"/>
<dbReference type="GO" id="GO:0000993">
    <property type="term" value="F:RNA polymerase II complex binding"/>
    <property type="evidence" value="ECO:0007669"/>
    <property type="project" value="InterPro"/>
</dbReference>
<feature type="compositionally biased region" description="Low complexity" evidence="2">
    <location>
        <begin position="315"/>
        <end position="330"/>
    </location>
</feature>
<dbReference type="OrthoDB" id="343582at2759"/>
<dbReference type="GO" id="GO:0005737">
    <property type="term" value="C:cytoplasm"/>
    <property type="evidence" value="ECO:0007669"/>
    <property type="project" value="TreeGrafter"/>
</dbReference>
<reference evidence="5 6" key="1">
    <citation type="submission" date="2016-03" db="EMBL/GenBank/DDBJ databases">
        <title>Comparative genomics of Pseudogymnoascus destructans, the fungus causing white-nose syndrome of bats.</title>
        <authorList>
            <person name="Palmer J.M."/>
            <person name="Drees K.P."/>
            <person name="Foster J.T."/>
            <person name="Lindner D.L."/>
        </authorList>
    </citation>
    <scope>NUCLEOTIDE SEQUENCE [LARGE SCALE GENOMIC DNA]</scope>
    <source>
        <strain evidence="5 6">UAMH 10579</strain>
    </source>
</reference>
<dbReference type="CDD" id="cd16982">
    <property type="entry name" value="CID_Pcf11"/>
    <property type="match status" value="1"/>
</dbReference>
<feature type="compositionally biased region" description="Basic and acidic residues" evidence="2">
    <location>
        <begin position="546"/>
        <end position="557"/>
    </location>
</feature>
<dbReference type="PROSITE" id="PS51391">
    <property type="entry name" value="CID"/>
    <property type="match status" value="1"/>
</dbReference>
<dbReference type="PROSITE" id="PS50179">
    <property type="entry name" value="VHS"/>
    <property type="match status" value="1"/>
</dbReference>
<dbReference type="InterPro" id="IPR045154">
    <property type="entry name" value="PCF11-like"/>
</dbReference>
<dbReference type="Pfam" id="PF04818">
    <property type="entry name" value="CID"/>
    <property type="match status" value="1"/>
</dbReference>
<feature type="compositionally biased region" description="Pro residues" evidence="2">
    <location>
        <begin position="303"/>
        <end position="314"/>
    </location>
</feature>
<dbReference type="PANTHER" id="PTHR15921">
    <property type="entry name" value="PRE-MRNA CLEAVAGE COMPLEX II"/>
    <property type="match status" value="1"/>
</dbReference>
<evidence type="ECO:0000313" key="5">
    <source>
        <dbReference type="EMBL" id="OBU01778.1"/>
    </source>
</evidence>
<dbReference type="Pfam" id="PF11526">
    <property type="entry name" value="Pfc11_Clp1_ID"/>
    <property type="match status" value="1"/>
</dbReference>
<name>A0A2P2SY33_9PEZI</name>
<organism evidence="5 6">
    <name type="scientific">Pseudogymnoascus verrucosus</name>
    <dbReference type="NCBI Taxonomy" id="342668"/>
    <lineage>
        <taxon>Eukaryota</taxon>
        <taxon>Fungi</taxon>
        <taxon>Dikarya</taxon>
        <taxon>Ascomycota</taxon>
        <taxon>Pezizomycotina</taxon>
        <taxon>Leotiomycetes</taxon>
        <taxon>Thelebolales</taxon>
        <taxon>Thelebolaceae</taxon>
        <taxon>Pseudogymnoascus</taxon>
    </lineage>
</organism>
<dbReference type="GO" id="GO:0006369">
    <property type="term" value="P:termination of RNA polymerase II transcription"/>
    <property type="evidence" value="ECO:0007669"/>
    <property type="project" value="InterPro"/>
</dbReference>
<dbReference type="Gene3D" id="1.25.40.90">
    <property type="match status" value="1"/>
</dbReference>
<dbReference type="GO" id="GO:0016192">
    <property type="term" value="P:vesicle-mediated transport"/>
    <property type="evidence" value="ECO:0007669"/>
    <property type="project" value="UniProtKB-ARBA"/>
</dbReference>
<dbReference type="GO" id="GO:0035091">
    <property type="term" value="F:phosphatidylinositol binding"/>
    <property type="evidence" value="ECO:0007669"/>
    <property type="project" value="InterPro"/>
</dbReference>
<comment type="subunit">
    <text evidence="1">Component of the ESCRT-0 complex composed of HSE1 and VPS27.</text>
</comment>
<evidence type="ECO:0000313" key="6">
    <source>
        <dbReference type="Proteomes" id="UP000091956"/>
    </source>
</evidence>
<feature type="domain" description="VHS" evidence="3">
    <location>
        <begin position="48"/>
        <end position="125"/>
    </location>
</feature>
<dbReference type="InterPro" id="IPR002014">
    <property type="entry name" value="VHS_dom"/>
</dbReference>
<sequence length="651" mass="71773">MSYGASDEVAEDFKVALEDLTMNSRYEISNLTIIAKENTENALAISEALKDHIKRTGPLKKLPALYLLDSIVKNVGTPYTLFFGRQLFSTFMEAYALVDNNVRRKMEEMLKTWKEPVPGSIDTRPVFLPEVTRPIENALIKARTSAIQAHQEYARQQQPLAGKNRPSPVPFRNTATPPLQHPNMAGNQYPGSQYPPPYGNQQQQQPAQYQPPAAAQPWQPQPAQTRGYGVLDDNIDTLNSDIARLITAAKSEFAQNPYDGSIQTRLKALLDLQSILGSQKLPPDQIALIKDQVKALSAASKPQAPPPQPAPAPVQTPVAVSQPPAQQPSLASLLGGQNALAALLARSTSTPRATPPPLPANVQPAHSQPSYTLPAYPPPQGPTARPPSATPNPMSLLDQLRAAGLLPSEPAPTATPPIRQMPQIPPPSAFPGIFPPPPVLHGQTGQLPTWAGGPQAAVDIVQLTPASLKIPRPHLIGRLYERLGIPCTQCGRRFQTDEEGKKKKAAHMDWHFRVHQRMVEAEKRGQHRSWYVDELDWIKSRETDEEHLASATTDKDAPASQGPKKQQYLAVPDDPELANSLCPICQEKFEMKWLDEEFVWMDAVKIGERIYHASCHAEARKSYRGTPEPVLGKRKNEEELLSVRTKIKTEP</sequence>
<dbReference type="InterPro" id="IPR047415">
    <property type="entry name" value="Pcf11_CID"/>
</dbReference>
<dbReference type="GO" id="GO:0043130">
    <property type="term" value="F:ubiquitin binding"/>
    <property type="evidence" value="ECO:0007669"/>
    <property type="project" value="InterPro"/>
</dbReference>
<keyword evidence="6" id="KW-1185">Reference proteome</keyword>
<evidence type="ECO:0000259" key="4">
    <source>
        <dbReference type="PROSITE" id="PS51391"/>
    </source>
</evidence>
<dbReference type="Proteomes" id="UP000091956">
    <property type="component" value="Unassembled WGS sequence"/>
</dbReference>
<evidence type="ECO:0000256" key="2">
    <source>
        <dbReference type="SAM" id="MobiDB-lite"/>
    </source>
</evidence>
<dbReference type="Pfam" id="PF21936">
    <property type="entry name" value="Pcf11_C"/>
    <property type="match status" value="1"/>
</dbReference>
<dbReference type="RefSeq" id="XP_018135510.1">
    <property type="nucleotide sequence ID" value="XM_018270001.2"/>
</dbReference>
<dbReference type="InterPro" id="IPR054127">
    <property type="entry name" value="Pcf11_C"/>
</dbReference>
<feature type="domain" description="CID" evidence="4">
    <location>
        <begin position="5"/>
        <end position="143"/>
    </location>
</feature>
<proteinExistence type="predicted"/>
<accession>A0A2P2SY33</accession>
<dbReference type="GO" id="GO:0003729">
    <property type="term" value="F:mRNA binding"/>
    <property type="evidence" value="ECO:0007669"/>
    <property type="project" value="InterPro"/>
</dbReference>
<dbReference type="STRING" id="342668.A0A2P2SY33"/>
<dbReference type="InterPro" id="IPR008942">
    <property type="entry name" value="ENTH_VHS"/>
</dbReference>
<feature type="region of interest" description="Disordered" evidence="2">
    <location>
        <begin position="348"/>
        <end position="426"/>
    </location>
</feature>
<feature type="region of interest" description="Disordered" evidence="2">
    <location>
        <begin position="546"/>
        <end position="566"/>
    </location>
</feature>
<dbReference type="InterPro" id="IPR021605">
    <property type="entry name" value="Pcf11_Clp1-ID"/>
</dbReference>
<dbReference type="PANTHER" id="PTHR15921:SF3">
    <property type="entry name" value="PRE-MRNA CLEAVAGE COMPLEX 2 PROTEIN PCF11"/>
    <property type="match status" value="1"/>
</dbReference>
<dbReference type="GO" id="GO:0007034">
    <property type="term" value="P:vacuolar transport"/>
    <property type="evidence" value="ECO:0007669"/>
    <property type="project" value="UniProtKB-ARBA"/>
</dbReference>
<dbReference type="FunFam" id="1.25.40.90:FF:000016">
    <property type="entry name" value="mRNA cleavage factor complex component Pcf11"/>
    <property type="match status" value="1"/>
</dbReference>
<dbReference type="InterPro" id="IPR006569">
    <property type="entry name" value="CID_dom"/>
</dbReference>
<dbReference type="SUPFAM" id="SSF48464">
    <property type="entry name" value="ENTH/VHS domain"/>
    <property type="match status" value="1"/>
</dbReference>
<dbReference type="EMBL" id="KV460206">
    <property type="protein sequence ID" value="OBU01778.1"/>
    <property type="molecule type" value="Genomic_DNA"/>
</dbReference>
<feature type="region of interest" description="Disordered" evidence="2">
    <location>
        <begin position="150"/>
        <end position="224"/>
    </location>
</feature>
<protein>
    <recommendedName>
        <fullName evidence="7">CID domain-containing protein</fullName>
    </recommendedName>
</protein>
<feature type="region of interest" description="Disordered" evidence="2">
    <location>
        <begin position="298"/>
        <end position="330"/>
    </location>
</feature>
<reference evidence="6" key="2">
    <citation type="journal article" date="2018" name="Nat. Commun.">
        <title>Extreme sensitivity to ultraviolet light in the fungal pathogen causing white-nose syndrome of bats.</title>
        <authorList>
            <person name="Palmer J.M."/>
            <person name="Drees K.P."/>
            <person name="Foster J.T."/>
            <person name="Lindner D.L."/>
        </authorList>
    </citation>
    <scope>NUCLEOTIDE SEQUENCE [LARGE SCALE GENOMIC DNA]</scope>
    <source>
        <strain evidence="6">UAMH 10579</strain>
    </source>
</reference>
<evidence type="ECO:0000259" key="3">
    <source>
        <dbReference type="PROSITE" id="PS50179"/>
    </source>
</evidence>
<feature type="compositionally biased region" description="Pro residues" evidence="2">
    <location>
        <begin position="375"/>
        <end position="390"/>
    </location>
</feature>
<evidence type="ECO:0008006" key="7">
    <source>
        <dbReference type="Google" id="ProtNLM"/>
    </source>
</evidence>